<feature type="non-terminal residue" evidence="3">
    <location>
        <position position="1"/>
    </location>
</feature>
<evidence type="ECO:0000259" key="2">
    <source>
        <dbReference type="Pfam" id="PF22740"/>
    </source>
</evidence>
<proteinExistence type="predicted"/>
<comment type="caution">
    <text evidence="3">The sequence shown here is derived from an EMBL/GenBank/DDBJ whole genome shotgun (WGS) entry which is preliminary data.</text>
</comment>
<evidence type="ECO:0000313" key="6">
    <source>
        <dbReference type="Proteomes" id="UP001152797"/>
    </source>
</evidence>
<dbReference type="AlphaFoldDB" id="A0A9P1DAD3"/>
<evidence type="ECO:0000313" key="5">
    <source>
        <dbReference type="EMBL" id="CAL4793439.1"/>
    </source>
</evidence>
<feature type="region of interest" description="Disordered" evidence="1">
    <location>
        <begin position="509"/>
        <end position="543"/>
    </location>
</feature>
<dbReference type="InterPro" id="IPR053931">
    <property type="entry name" value="RapZ_C"/>
</dbReference>
<reference evidence="3" key="1">
    <citation type="submission" date="2022-10" db="EMBL/GenBank/DDBJ databases">
        <authorList>
            <person name="Chen Y."/>
            <person name="Dougan E. K."/>
            <person name="Chan C."/>
            <person name="Rhodes N."/>
            <person name="Thang M."/>
        </authorList>
    </citation>
    <scope>NUCLEOTIDE SEQUENCE</scope>
</reference>
<feature type="domain" description="RapZ C-terminal" evidence="2">
    <location>
        <begin position="118"/>
        <end position="201"/>
    </location>
</feature>
<dbReference type="EMBL" id="CAMXCT010003770">
    <property type="protein sequence ID" value="CAI4006127.1"/>
    <property type="molecule type" value="Genomic_DNA"/>
</dbReference>
<feature type="non-terminal residue" evidence="3">
    <location>
        <position position="670"/>
    </location>
</feature>
<sequence>VPSPLGRTLKLMLGFHPIRAQADQMTKPESVFKGTQFGASHNSSRKFRTAFAALSDEPGSPSANEMLKSSSGYSSSSAAHIEDVLNSCLRGLDRSRCLVVTSGARWTGRQPSFPGAKVLQIDCRHFHDPDNDRSIRGCTGRHPSIIRGVAYHEAMNDLVEQVTNFLRANPNGKLVIHLYCTSGRHRSVGLATLIYYFLDVTDWREPLLIHYHSPEWREMTCGGHCSLCATADTRELRDLMNRAYYNGDEIFPHVDTSQDRASSSPCMFQHIHLQAAVLETHLVEEEYITKEIVMTEIMDEIEMTEIMNEAEMPETMAVIMEDKTDQKEILFERQAWSAISKQTPYAISKGTFSKDPSITTEEQQPQGIRVDIKLRSHVRSTLLSGGRWMRQQGWVRSSFYRPRDSTGTSWNRLQREEAVGENVDLPTTWADLVIFSHRDVRPRAYTGRVVLLSGGQGMKLEPQKGRKAAPKSEPQRQHHKDPPVPPQPSRFMICTDDDMFKGDLKIQTPKTESTDYSTSSPDGSPVAKLVKSEPSNEKPCHEKTPKDEVIIKNEPGDVLPVGLMARDPDGPNMHEVVLDSVVIGGEQQSFLDARISQDSQSDGYEPSVLEAPEPIAADPVLKPNLRVKEGHRLCLPGANPLTQQTNLLLKHHSQHHHKPQGHNHGPIRMT</sequence>
<reference evidence="4" key="2">
    <citation type="submission" date="2024-04" db="EMBL/GenBank/DDBJ databases">
        <authorList>
            <person name="Chen Y."/>
            <person name="Shah S."/>
            <person name="Dougan E. K."/>
            <person name="Thang M."/>
            <person name="Chan C."/>
        </authorList>
    </citation>
    <scope>NUCLEOTIDE SEQUENCE [LARGE SCALE GENOMIC DNA]</scope>
</reference>
<gene>
    <name evidence="3" type="ORF">C1SCF055_LOCUS31792</name>
</gene>
<evidence type="ECO:0000256" key="1">
    <source>
        <dbReference type="SAM" id="MobiDB-lite"/>
    </source>
</evidence>
<feature type="compositionally biased region" description="Basic and acidic residues" evidence="1">
    <location>
        <begin position="473"/>
        <end position="482"/>
    </location>
</feature>
<feature type="compositionally biased region" description="Basic and acidic residues" evidence="1">
    <location>
        <begin position="530"/>
        <end position="543"/>
    </location>
</feature>
<accession>A0A9P1DAD3</accession>
<dbReference type="EMBL" id="CAMXCT030003770">
    <property type="protein sequence ID" value="CAL4793439.1"/>
    <property type="molecule type" value="Genomic_DNA"/>
</dbReference>
<feature type="region of interest" description="Disordered" evidence="1">
    <location>
        <begin position="456"/>
        <end position="492"/>
    </location>
</feature>
<evidence type="ECO:0000313" key="3">
    <source>
        <dbReference type="EMBL" id="CAI4006127.1"/>
    </source>
</evidence>
<dbReference type="EMBL" id="CAMXCT020003770">
    <property type="protein sequence ID" value="CAL1159502.1"/>
    <property type="molecule type" value="Genomic_DNA"/>
</dbReference>
<feature type="compositionally biased region" description="Polar residues" evidence="1">
    <location>
        <begin position="509"/>
        <end position="522"/>
    </location>
</feature>
<protein>
    <submittedName>
        <fullName evidence="5">Protein-tyrosine-phosphatase</fullName>
    </submittedName>
</protein>
<dbReference type="Proteomes" id="UP001152797">
    <property type="component" value="Unassembled WGS sequence"/>
</dbReference>
<evidence type="ECO:0000313" key="4">
    <source>
        <dbReference type="EMBL" id="CAL1159502.1"/>
    </source>
</evidence>
<dbReference type="Pfam" id="PF22740">
    <property type="entry name" value="PapZ_C"/>
    <property type="match status" value="1"/>
</dbReference>
<name>A0A9P1DAD3_9DINO</name>
<keyword evidence="6" id="KW-1185">Reference proteome</keyword>
<organism evidence="3">
    <name type="scientific">Cladocopium goreaui</name>
    <dbReference type="NCBI Taxonomy" id="2562237"/>
    <lineage>
        <taxon>Eukaryota</taxon>
        <taxon>Sar</taxon>
        <taxon>Alveolata</taxon>
        <taxon>Dinophyceae</taxon>
        <taxon>Suessiales</taxon>
        <taxon>Symbiodiniaceae</taxon>
        <taxon>Cladocopium</taxon>
    </lineage>
</organism>
<dbReference type="OrthoDB" id="460229at2759"/>